<evidence type="ECO:0000256" key="9">
    <source>
        <dbReference type="ARBA" id="ARBA00023128"/>
    </source>
</evidence>
<comment type="subunit">
    <text evidence="13">Component of the cytochrome c oxidase (complex IV, CIV), a multisubunit enzyme composed of a catalytic core of 3 subunits and several supernumerary subunits.</text>
</comment>
<dbReference type="VEuPathDB" id="FungiDB:T552_00995"/>
<dbReference type="InterPro" id="IPR003204">
    <property type="entry name" value="Cyt_c_oxidase_su5A/6"/>
</dbReference>
<dbReference type="GO" id="GO:0045277">
    <property type="term" value="C:respiratory chain complex IV"/>
    <property type="evidence" value="ECO:0007669"/>
    <property type="project" value="UniProtKB-UniRule"/>
</dbReference>
<comment type="function">
    <text evidence="13">Component of the cytochrome c oxidase, the last enzyme in the mitochondrial electron transport chain which drives oxidative phosphorylation. The respiratory chain contains 3 multisubunit complexes succinate dehydrogenase (complex II, CII), ubiquinol-cytochrome c oxidoreductase (cytochrome b-c1 complex, complex III, CIII) and cytochrome c oxidase (complex IV, CIV), that cooperate to transfer electrons derived from NADH and succinate to molecular oxygen, creating an electrochemical gradient over the inner membrane that drives transmembrane transport and the ATP synthase. Cytochrome c oxidase is the component of the respiratory chain that catalyzes the reduction of oxygen to water. Electrons originating from reduced cytochrome c in the intermembrane space (IMS) are transferred via the dinuclear copper A center (CU(A)) of subunit 2 and heme A of subunit 1 to the active site in subunit 1, a binuclear center (BNC) formed by heme A3 and copper B (CU(B)). The BNC reduces molecular oxygen to 2 water molecules using 4 electrons from cytochrome c in the IMS and 4 protons from the mitochondrial matrix.</text>
</comment>
<dbReference type="RefSeq" id="XP_018226777.1">
    <property type="nucleotide sequence ID" value="XM_018369589.1"/>
</dbReference>
<evidence type="ECO:0000256" key="12">
    <source>
        <dbReference type="ARBA" id="ARBA00082700"/>
    </source>
</evidence>
<keyword evidence="9 13" id="KW-0496">Mitochondrion</keyword>
<evidence type="ECO:0000313" key="15">
    <source>
        <dbReference type="Proteomes" id="UP000054454"/>
    </source>
</evidence>
<keyword evidence="5 13" id="KW-0479">Metal-binding</keyword>
<evidence type="ECO:0000256" key="1">
    <source>
        <dbReference type="ARBA" id="ARBA00004443"/>
    </source>
</evidence>
<dbReference type="FunFam" id="1.25.40.40:FF:000001">
    <property type="entry name" value="Cytochrome c oxidase subunit VI"/>
    <property type="match status" value="1"/>
</dbReference>
<name>A0A0W4ZN40_PNEC8</name>
<evidence type="ECO:0000256" key="3">
    <source>
        <dbReference type="ARBA" id="ARBA00007972"/>
    </source>
</evidence>
<dbReference type="GO" id="GO:0004129">
    <property type="term" value="F:cytochrome-c oxidase activity"/>
    <property type="evidence" value="ECO:0007669"/>
    <property type="project" value="EnsemblFungi"/>
</dbReference>
<reference evidence="15" key="1">
    <citation type="journal article" date="2016" name="Nat. Commun.">
        <title>Genome analysis of three Pneumocystis species reveals adaptation mechanisms to life exclusively in mammalian hosts.</title>
        <authorList>
            <person name="Ma L."/>
            <person name="Chen Z."/>
            <person name="Huang D.W."/>
            <person name="Kutty G."/>
            <person name="Ishihara M."/>
            <person name="Wang H."/>
            <person name="Abouelleil A."/>
            <person name="Bishop L."/>
            <person name="Davey E."/>
            <person name="Deng R."/>
            <person name="Deng X."/>
            <person name="Fan L."/>
            <person name="Fantoni G."/>
            <person name="Fitzgerald M."/>
            <person name="Gogineni E."/>
            <person name="Goldberg J.M."/>
            <person name="Handley G."/>
            <person name="Hu X."/>
            <person name="Huber C."/>
            <person name="Jiao X."/>
            <person name="Jones K."/>
            <person name="Levin J.Z."/>
            <person name="Liu Y."/>
            <person name="Macdonald P."/>
            <person name="Melnikov A."/>
            <person name="Raley C."/>
            <person name="Sassi M."/>
            <person name="Sherman B.T."/>
            <person name="Song X."/>
            <person name="Sykes S."/>
            <person name="Tran B."/>
            <person name="Walsh L."/>
            <person name="Xia Y."/>
            <person name="Yang J."/>
            <person name="Young S."/>
            <person name="Zeng Q."/>
            <person name="Zheng X."/>
            <person name="Stephens R."/>
            <person name="Nusbaum C."/>
            <person name="Birren B.W."/>
            <person name="Azadi P."/>
            <person name="Lempicki R.A."/>
            <person name="Cuomo C.A."/>
            <person name="Kovacs J.A."/>
        </authorList>
    </citation>
    <scope>NUCLEOTIDE SEQUENCE [LARGE SCALE GENOMIC DNA]</scope>
    <source>
        <strain evidence="15">B80</strain>
    </source>
</reference>
<accession>A0A0W4ZN40</accession>
<keyword evidence="7 13" id="KW-0809">Transit peptide</keyword>
<dbReference type="SUPFAM" id="SSF48479">
    <property type="entry name" value="Cytochrome c oxidase subunit E"/>
    <property type="match status" value="1"/>
</dbReference>
<dbReference type="AlphaFoldDB" id="A0A0W4ZN40"/>
<dbReference type="Pfam" id="PF02284">
    <property type="entry name" value="COX5A"/>
    <property type="match status" value="1"/>
</dbReference>
<dbReference type="Gene3D" id="1.25.40.40">
    <property type="entry name" value="Cytochrome c oxidase, subunit Va/VI"/>
    <property type="match status" value="1"/>
</dbReference>
<keyword evidence="8 13" id="KW-0408">Iron</keyword>
<comment type="caution">
    <text evidence="14">The sequence shown here is derived from an EMBL/GenBank/DDBJ whole genome shotgun (WGS) entry which is preliminary data.</text>
</comment>
<dbReference type="EMBL" id="LFVZ01000004">
    <property type="protein sequence ID" value="KTW29790.1"/>
    <property type="molecule type" value="Genomic_DNA"/>
</dbReference>
<keyword evidence="15" id="KW-1185">Reference proteome</keyword>
<evidence type="ECO:0000256" key="13">
    <source>
        <dbReference type="RuleBase" id="RU368103"/>
    </source>
</evidence>
<evidence type="ECO:0000256" key="6">
    <source>
        <dbReference type="ARBA" id="ARBA00022792"/>
    </source>
</evidence>
<evidence type="ECO:0000256" key="4">
    <source>
        <dbReference type="ARBA" id="ARBA00022617"/>
    </source>
</evidence>
<dbReference type="GeneID" id="28935791"/>
<dbReference type="UniPathway" id="UPA00705"/>
<comment type="pathway">
    <text evidence="2 13">Energy metabolism; oxidative phosphorylation.</text>
</comment>
<keyword evidence="4 13" id="KW-0349">Heme</keyword>
<dbReference type="Proteomes" id="UP000054454">
    <property type="component" value="Unassembled WGS sequence"/>
</dbReference>
<dbReference type="InterPro" id="IPR036545">
    <property type="entry name" value="Cyt_c_oxidase_su5A/6_sf"/>
</dbReference>
<dbReference type="GO" id="GO:0006123">
    <property type="term" value="P:mitochondrial electron transport, cytochrome c to oxygen"/>
    <property type="evidence" value="ECO:0007669"/>
    <property type="project" value="UniProtKB-UniRule"/>
</dbReference>
<dbReference type="GO" id="GO:0005743">
    <property type="term" value="C:mitochondrial inner membrane"/>
    <property type="evidence" value="ECO:0007669"/>
    <property type="project" value="UniProtKB-SubCell"/>
</dbReference>
<evidence type="ECO:0000256" key="10">
    <source>
        <dbReference type="ARBA" id="ARBA00023136"/>
    </source>
</evidence>
<sequence>MNIISKRSVLNGVKMSIFEIKRKQRVMKQIRMIHSQEGDNFESFNEKYEKFFRNVEDLFELQRGLNNAFAYDFVPMPSVIEEALRAARRVNDFPTAVRIFEGIKHKVNNKKEYQQYLDELKSVREELGIPLKEELV</sequence>
<dbReference type="CDD" id="cd00923">
    <property type="entry name" value="Cyt_c_Oxidase_Va"/>
    <property type="match status" value="1"/>
</dbReference>
<evidence type="ECO:0000256" key="11">
    <source>
        <dbReference type="ARBA" id="ARBA00070174"/>
    </source>
</evidence>
<evidence type="ECO:0000256" key="2">
    <source>
        <dbReference type="ARBA" id="ARBA00004673"/>
    </source>
</evidence>
<proteinExistence type="inferred from homology"/>
<dbReference type="PANTHER" id="PTHR14200">
    <property type="entry name" value="CYTOCHROME C OXIDASE POLYPEPTIDE"/>
    <property type="match status" value="1"/>
</dbReference>
<comment type="subcellular location">
    <subcellularLocation>
        <location evidence="1 13">Mitochondrion inner membrane</location>
        <topology evidence="1 13">Peripheral membrane protein</topology>
        <orientation evidence="1 13">Matrix side</orientation>
    </subcellularLocation>
</comment>
<gene>
    <name evidence="14" type="ORF">T552_00995</name>
</gene>
<dbReference type="PANTHER" id="PTHR14200:SF11">
    <property type="entry name" value="CYTOCHROME C OXIDASE SUBUNIT 5A, MITOCHONDRIAL"/>
    <property type="match status" value="1"/>
</dbReference>
<organism evidence="14 15">
    <name type="scientific">Pneumocystis carinii (strain B80)</name>
    <name type="common">Rat pneumocystis pneumonia agent</name>
    <name type="synonym">Pneumocystis carinii f. sp. carinii</name>
    <dbReference type="NCBI Taxonomy" id="1408658"/>
    <lineage>
        <taxon>Eukaryota</taxon>
        <taxon>Fungi</taxon>
        <taxon>Dikarya</taxon>
        <taxon>Ascomycota</taxon>
        <taxon>Taphrinomycotina</taxon>
        <taxon>Pneumocystomycetes</taxon>
        <taxon>Pneumocystaceae</taxon>
        <taxon>Pneumocystis</taxon>
    </lineage>
</organism>
<evidence type="ECO:0000256" key="7">
    <source>
        <dbReference type="ARBA" id="ARBA00022946"/>
    </source>
</evidence>
<keyword evidence="10 13" id="KW-0472">Membrane</keyword>
<comment type="similarity">
    <text evidence="3 13">Belongs to the cytochrome c oxidase subunit 5A family.</text>
</comment>
<keyword evidence="6 13" id="KW-0999">Mitochondrion inner membrane</keyword>
<evidence type="ECO:0000313" key="14">
    <source>
        <dbReference type="EMBL" id="KTW29790.1"/>
    </source>
</evidence>
<protein>
    <recommendedName>
        <fullName evidence="11 13">Cytochrome c oxidase subunit 6, mitochondrial</fullName>
    </recommendedName>
    <alternativeName>
        <fullName evidence="12 13">Cytochrome c oxidase polypeptide VI</fullName>
    </alternativeName>
</protein>
<evidence type="ECO:0000256" key="5">
    <source>
        <dbReference type="ARBA" id="ARBA00022723"/>
    </source>
</evidence>
<dbReference type="OrthoDB" id="5778907at2759"/>
<dbReference type="GO" id="GO:0046872">
    <property type="term" value="F:metal ion binding"/>
    <property type="evidence" value="ECO:0007669"/>
    <property type="project" value="UniProtKB-UniRule"/>
</dbReference>
<evidence type="ECO:0000256" key="8">
    <source>
        <dbReference type="ARBA" id="ARBA00023004"/>
    </source>
</evidence>